<proteinExistence type="predicted"/>
<dbReference type="Proteomes" id="UP000008493">
    <property type="component" value="Unassembled WGS sequence"/>
</dbReference>
<gene>
    <name evidence="2" type="ORF">AGABI1DRAFT_115636</name>
</gene>
<name>K5WN57_AGABU</name>
<dbReference type="KEGG" id="abp:AGABI1DRAFT115636"/>
<evidence type="ECO:0000313" key="3">
    <source>
        <dbReference type="Proteomes" id="UP000008493"/>
    </source>
</evidence>
<dbReference type="HOGENOM" id="CLU_1585990_0_0_1"/>
<dbReference type="EMBL" id="JH971400">
    <property type="protein sequence ID" value="EKM76756.1"/>
    <property type="molecule type" value="Genomic_DNA"/>
</dbReference>
<dbReference type="GeneID" id="18824802"/>
<evidence type="ECO:0000313" key="2">
    <source>
        <dbReference type="EMBL" id="EKM76756.1"/>
    </source>
</evidence>
<dbReference type="RefSeq" id="XP_007332656.1">
    <property type="nucleotide sequence ID" value="XM_007332594.1"/>
</dbReference>
<keyword evidence="3" id="KW-1185">Reference proteome</keyword>
<feature type="compositionally biased region" description="Low complexity" evidence="1">
    <location>
        <begin position="48"/>
        <end position="60"/>
    </location>
</feature>
<organism evidence="2 3">
    <name type="scientific">Agaricus bisporus var. burnettii (strain JB137-S8 / ATCC MYA-4627 / FGSC 10392)</name>
    <name type="common">White button mushroom</name>
    <dbReference type="NCBI Taxonomy" id="597362"/>
    <lineage>
        <taxon>Eukaryota</taxon>
        <taxon>Fungi</taxon>
        <taxon>Dikarya</taxon>
        <taxon>Basidiomycota</taxon>
        <taxon>Agaricomycotina</taxon>
        <taxon>Agaricomycetes</taxon>
        <taxon>Agaricomycetidae</taxon>
        <taxon>Agaricales</taxon>
        <taxon>Agaricineae</taxon>
        <taxon>Agaricaceae</taxon>
        <taxon>Agaricus</taxon>
    </lineage>
</organism>
<accession>K5WN57</accession>
<dbReference type="OMA" id="TTHTHII"/>
<protein>
    <submittedName>
        <fullName evidence="2">Uncharacterized protein</fullName>
    </submittedName>
</protein>
<dbReference type="AlphaFoldDB" id="K5WN57"/>
<reference evidence="3" key="1">
    <citation type="journal article" date="2012" name="Proc. Natl. Acad. Sci. U.S.A.">
        <title>Genome sequence of the button mushroom Agaricus bisporus reveals mechanisms governing adaptation to a humic-rich ecological niche.</title>
        <authorList>
            <person name="Morin E."/>
            <person name="Kohler A."/>
            <person name="Baker A.R."/>
            <person name="Foulongne-Oriol M."/>
            <person name="Lombard V."/>
            <person name="Nagy L.G."/>
            <person name="Ohm R.A."/>
            <person name="Patyshakuliyeva A."/>
            <person name="Brun A."/>
            <person name="Aerts A.L."/>
            <person name="Bailey A.M."/>
            <person name="Billette C."/>
            <person name="Coutinho P.M."/>
            <person name="Deakin G."/>
            <person name="Doddapaneni H."/>
            <person name="Floudas D."/>
            <person name="Grimwood J."/>
            <person name="Hilden K."/>
            <person name="Kuees U."/>
            <person name="LaButti K.M."/>
            <person name="Lapidus A."/>
            <person name="Lindquist E.A."/>
            <person name="Lucas S.M."/>
            <person name="Murat C."/>
            <person name="Riley R.W."/>
            <person name="Salamov A.A."/>
            <person name="Schmutz J."/>
            <person name="Subramanian V."/>
            <person name="Woesten H.A.B."/>
            <person name="Xu J."/>
            <person name="Eastwood D.C."/>
            <person name="Foster G.D."/>
            <person name="Sonnenberg A.S."/>
            <person name="Cullen D."/>
            <person name="de Vries R.P."/>
            <person name="Lundell T."/>
            <person name="Hibbett D.S."/>
            <person name="Henrissat B."/>
            <person name="Burton K.S."/>
            <person name="Kerrigan R.W."/>
            <person name="Challen M.P."/>
            <person name="Grigoriev I.V."/>
            <person name="Martin F."/>
        </authorList>
    </citation>
    <scope>NUCLEOTIDE SEQUENCE [LARGE SCALE GENOMIC DNA]</scope>
    <source>
        <strain evidence="3">JB137-S8 / ATCC MYA-4627 / FGSC 10392</strain>
    </source>
</reference>
<dbReference type="InParanoid" id="K5WN57"/>
<feature type="compositionally biased region" description="Polar residues" evidence="1">
    <location>
        <begin position="1"/>
        <end position="20"/>
    </location>
</feature>
<sequence>MPRTIASNISLGHSLPSSSRTNRKRIGPRSATPSDKILTHLDPIPIHTDSTSSRPSSTGSIIDIHRSVRSIRDISLVPDNDHISSVVVSSWWTRCTLPMRMTMKSRVHVELHRVTHLLHIMLHCPPHILHPVPHFLHTTHTHIIRKIHMLIIWRKTLRRHNRRAMKVN</sequence>
<evidence type="ECO:0000256" key="1">
    <source>
        <dbReference type="SAM" id="MobiDB-lite"/>
    </source>
</evidence>
<feature type="region of interest" description="Disordered" evidence="1">
    <location>
        <begin position="1"/>
        <end position="61"/>
    </location>
</feature>